<dbReference type="InterPro" id="IPR045024">
    <property type="entry name" value="NDH-2"/>
</dbReference>
<dbReference type="SUPFAM" id="SSF51206">
    <property type="entry name" value="cAMP-binding domain-like"/>
    <property type="match status" value="1"/>
</dbReference>
<organism evidence="12 13">
    <name type="scientific">Gemmatirosa kalamazoonensis</name>
    <dbReference type="NCBI Taxonomy" id="861299"/>
    <lineage>
        <taxon>Bacteria</taxon>
        <taxon>Pseudomonadati</taxon>
        <taxon>Gemmatimonadota</taxon>
        <taxon>Gemmatimonadia</taxon>
        <taxon>Gemmatimonadales</taxon>
        <taxon>Gemmatimonadaceae</taxon>
        <taxon>Gemmatirosa</taxon>
    </lineage>
</organism>
<dbReference type="InterPro" id="IPR014710">
    <property type="entry name" value="RmlC-like_jellyroll"/>
</dbReference>
<evidence type="ECO:0000256" key="1">
    <source>
        <dbReference type="ARBA" id="ARBA00005272"/>
    </source>
</evidence>
<dbReference type="InterPro" id="IPR054585">
    <property type="entry name" value="NDH2-like_C"/>
</dbReference>
<dbReference type="Gene3D" id="3.50.50.100">
    <property type="match status" value="1"/>
</dbReference>
<dbReference type="InterPro" id="IPR046342">
    <property type="entry name" value="CBS_dom_sf"/>
</dbReference>
<dbReference type="Pfam" id="PF07992">
    <property type="entry name" value="Pyr_redox_2"/>
    <property type="match status" value="1"/>
</dbReference>
<dbReference type="RefSeq" id="WP_025414337.1">
    <property type="nucleotide sequence ID" value="NZ_CP007129.1"/>
</dbReference>
<dbReference type="PRINTS" id="PR00103">
    <property type="entry name" value="CAMPKINASE"/>
</dbReference>
<feature type="domain" description="CBS" evidence="11">
    <location>
        <begin position="616"/>
        <end position="674"/>
    </location>
</feature>
<keyword evidence="9" id="KW-0129">CBS domain</keyword>
<name>W0RQN1_9BACT</name>
<dbReference type="Pfam" id="PF00027">
    <property type="entry name" value="cNMP_binding"/>
    <property type="match status" value="1"/>
</dbReference>
<evidence type="ECO:0000256" key="5">
    <source>
        <dbReference type="ARBA" id="ARBA00022946"/>
    </source>
</evidence>
<evidence type="ECO:0000313" key="13">
    <source>
        <dbReference type="Proteomes" id="UP000019151"/>
    </source>
</evidence>
<geneLocation type="plasmid" evidence="12 13">
    <name>1</name>
</geneLocation>
<reference evidence="12 13" key="1">
    <citation type="journal article" date="2014" name="Genome Announc.">
        <title>Genome Sequence and Methylome of Soil Bacterium Gemmatirosa kalamazoonensis KBS708T, a Member of the Rarely Cultivated Gemmatimonadetes Phylum.</title>
        <authorList>
            <person name="Debruyn J.M."/>
            <person name="Radosevich M."/>
            <person name="Wommack K.E."/>
            <person name="Polson S.W."/>
            <person name="Hauser L.J."/>
            <person name="Fawaz M.N."/>
            <person name="Korlach J."/>
            <person name="Tsai Y.C."/>
        </authorList>
    </citation>
    <scope>NUCLEOTIDE SEQUENCE [LARGE SCALE GENOMIC DNA]</scope>
    <source>
        <strain evidence="12 13">KBS708</strain>
        <plasmid evidence="13">Plasmid 1</plasmid>
    </source>
</reference>
<dbReference type="SMART" id="SM00100">
    <property type="entry name" value="cNMP"/>
    <property type="match status" value="1"/>
</dbReference>
<dbReference type="Gene3D" id="2.60.120.10">
    <property type="entry name" value="Jelly Rolls"/>
    <property type="match status" value="1"/>
</dbReference>
<dbReference type="SUPFAM" id="SSF54631">
    <property type="entry name" value="CBS-domain pair"/>
    <property type="match status" value="1"/>
</dbReference>
<dbReference type="CDD" id="cd00038">
    <property type="entry name" value="CAP_ED"/>
    <property type="match status" value="1"/>
</dbReference>
<evidence type="ECO:0000259" key="10">
    <source>
        <dbReference type="PROSITE" id="PS50042"/>
    </source>
</evidence>
<feature type="domain" description="Cyclic nucleotide-binding" evidence="10">
    <location>
        <begin position="427"/>
        <end position="503"/>
    </location>
</feature>
<dbReference type="InterPro" id="IPR000595">
    <property type="entry name" value="cNMP-bd_dom"/>
</dbReference>
<proteinExistence type="inferred from homology"/>
<sequence length="677" mass="73431">MSIPRVVIIGGGFAGSACAKALRERLPSDACEIVLFDRENHMVFHPLLPEVIGASLAADAVATPLRQMLPGVRCRTEEVVDVDLDGRAVIYTAHDGATGRMPFDHVVIACGRRVSLGIIPGMSDHAFPLKTVGDATALRSHVMQQLERADACDDEARRRWYLTFLVVGGGFSGVEAAGEINDLVRSSIRFFPGIRDEDVRVTLVHARDEILPEVSPPLRAFAAKRMREAGIELLLNAAVAAATPEGVWLAEGHALRGGTVVCTVGTSAASFVERIDAPKDRGVLLTDADMRLQGHDHAWALGDCARVVNALDGKPSPPTAQFALRQGRRLGENIAQALRGRPTAPFAFKPLGQLCSIGGHTAVAEVFGVRIGGTLAWLLWRCVYAAKLATWSKRVRVAIDWLLQAVFPRDLVHLKTTTTQRVSRACYQPGEFVFRRGDPATDFYVIERGEVEILDGDVVRATLGPGDFFGEMALLESRPRGASVRARTVLELDVVGRDVFTRMSSALGPLRDLVADAVRRRRIDVWNRLPAAHAALAAVPLSTFVEPRDAAPLRPHDTLADAIRRFADARAELCTVLDEQEHLVGVVRRPDLLRAVERLVAMPGTAPADVPVRDFMAAEPVTVARDASPLALATTLREHALTSVPVVTSREAPRVEGLVRAESLFAWLLDHAPAPAR</sequence>
<accession>W0RQN1</accession>
<dbReference type="PROSITE" id="PS50042">
    <property type="entry name" value="CNMP_BINDING_3"/>
    <property type="match status" value="1"/>
</dbReference>
<dbReference type="PROSITE" id="PS51257">
    <property type="entry name" value="PROKAR_LIPOPROTEIN"/>
    <property type="match status" value="1"/>
</dbReference>
<dbReference type="InterPro" id="IPR000644">
    <property type="entry name" value="CBS_dom"/>
</dbReference>
<dbReference type="GO" id="GO:0050136">
    <property type="term" value="F:NADH dehydrogenase (quinone) (non-electrogenic) activity"/>
    <property type="evidence" value="ECO:0007669"/>
    <property type="project" value="UniProtKB-EC"/>
</dbReference>
<dbReference type="InterPro" id="IPR018490">
    <property type="entry name" value="cNMP-bd_dom_sf"/>
</dbReference>
<dbReference type="OrthoDB" id="9781621at2"/>
<dbReference type="CDD" id="cd02205">
    <property type="entry name" value="CBS_pair_SF"/>
    <property type="match status" value="1"/>
</dbReference>
<dbReference type="AlphaFoldDB" id="W0RQN1"/>
<dbReference type="Pfam" id="PF00571">
    <property type="entry name" value="CBS"/>
    <property type="match status" value="2"/>
</dbReference>
<evidence type="ECO:0000256" key="6">
    <source>
        <dbReference type="ARBA" id="ARBA00023002"/>
    </source>
</evidence>
<keyword evidence="3" id="KW-0285">Flavoprotein</keyword>
<feature type="domain" description="CBS" evidence="11">
    <location>
        <begin position="545"/>
        <end position="602"/>
    </location>
</feature>
<dbReference type="PATRIC" id="fig|861299.3.peg.5527"/>
<dbReference type="HOGENOM" id="CLU_021377_7_1_0"/>
<evidence type="ECO:0000256" key="4">
    <source>
        <dbReference type="ARBA" id="ARBA00022827"/>
    </source>
</evidence>
<gene>
    <name evidence="12" type="ORF">J421_5491</name>
</gene>
<keyword evidence="5" id="KW-0809">Transit peptide</keyword>
<evidence type="ECO:0000256" key="2">
    <source>
        <dbReference type="ARBA" id="ARBA00012637"/>
    </source>
</evidence>
<dbReference type="Pfam" id="PF22366">
    <property type="entry name" value="NDH2_C"/>
    <property type="match status" value="1"/>
</dbReference>
<evidence type="ECO:0000259" key="11">
    <source>
        <dbReference type="PROSITE" id="PS51371"/>
    </source>
</evidence>
<keyword evidence="12" id="KW-0614">Plasmid</keyword>
<dbReference type="Gene3D" id="3.10.580.10">
    <property type="entry name" value="CBS-domain"/>
    <property type="match status" value="1"/>
</dbReference>
<keyword evidence="7" id="KW-0520">NAD</keyword>
<evidence type="ECO:0000256" key="9">
    <source>
        <dbReference type="PROSITE-ProRule" id="PRU00703"/>
    </source>
</evidence>
<dbReference type="KEGG" id="gba:J421_5491"/>
<dbReference type="PANTHER" id="PTHR43706:SF47">
    <property type="entry name" value="EXTERNAL NADH-UBIQUINONE OXIDOREDUCTASE 1, MITOCHONDRIAL-RELATED"/>
    <property type="match status" value="1"/>
</dbReference>
<dbReference type="InterPro" id="IPR036188">
    <property type="entry name" value="FAD/NAD-bd_sf"/>
</dbReference>
<dbReference type="InParanoid" id="W0RQN1"/>
<comment type="similarity">
    <text evidence="1">Belongs to the NADH dehydrogenase family.</text>
</comment>
<protein>
    <recommendedName>
        <fullName evidence="2">NADH:ubiquinone reductase (non-electrogenic)</fullName>
        <ecNumber evidence="2">1.6.5.9</ecNumber>
    </recommendedName>
</protein>
<dbReference type="PROSITE" id="PS51371">
    <property type="entry name" value="CBS"/>
    <property type="match status" value="2"/>
</dbReference>
<evidence type="ECO:0000256" key="7">
    <source>
        <dbReference type="ARBA" id="ARBA00023027"/>
    </source>
</evidence>
<keyword evidence="13" id="KW-1185">Reference proteome</keyword>
<dbReference type="EC" id="1.6.5.9" evidence="2"/>
<keyword evidence="6" id="KW-0560">Oxidoreductase</keyword>
<evidence type="ECO:0000256" key="8">
    <source>
        <dbReference type="ARBA" id="ARBA00047599"/>
    </source>
</evidence>
<dbReference type="Proteomes" id="UP000019151">
    <property type="component" value="Plasmid 1"/>
</dbReference>
<dbReference type="SUPFAM" id="SSF51905">
    <property type="entry name" value="FAD/NAD(P)-binding domain"/>
    <property type="match status" value="2"/>
</dbReference>
<dbReference type="FunCoup" id="W0RQN1">
    <property type="interactions" value="260"/>
</dbReference>
<comment type="catalytic activity">
    <reaction evidence="8">
        <text>a quinone + NADH + H(+) = a quinol + NAD(+)</text>
        <dbReference type="Rhea" id="RHEA:46160"/>
        <dbReference type="ChEBI" id="CHEBI:15378"/>
        <dbReference type="ChEBI" id="CHEBI:24646"/>
        <dbReference type="ChEBI" id="CHEBI:57540"/>
        <dbReference type="ChEBI" id="CHEBI:57945"/>
        <dbReference type="ChEBI" id="CHEBI:132124"/>
        <dbReference type="EC" id="1.6.5.9"/>
    </reaction>
</comment>
<dbReference type="EMBL" id="CP007129">
    <property type="protein sequence ID" value="AHG93026.1"/>
    <property type="molecule type" value="Genomic_DNA"/>
</dbReference>
<evidence type="ECO:0000313" key="12">
    <source>
        <dbReference type="EMBL" id="AHG93026.1"/>
    </source>
</evidence>
<evidence type="ECO:0000256" key="3">
    <source>
        <dbReference type="ARBA" id="ARBA00022630"/>
    </source>
</evidence>
<dbReference type="InterPro" id="IPR023753">
    <property type="entry name" value="FAD/NAD-binding_dom"/>
</dbReference>
<dbReference type="PANTHER" id="PTHR43706">
    <property type="entry name" value="NADH DEHYDROGENASE"/>
    <property type="match status" value="1"/>
</dbReference>
<keyword evidence="4" id="KW-0274">FAD</keyword>